<reference evidence="1" key="1">
    <citation type="journal article" date="2023" name="Plant J.">
        <title>The genome of the king protea, Protea cynaroides.</title>
        <authorList>
            <person name="Chang J."/>
            <person name="Duong T.A."/>
            <person name="Schoeman C."/>
            <person name="Ma X."/>
            <person name="Roodt D."/>
            <person name="Barker N."/>
            <person name="Li Z."/>
            <person name="Van de Peer Y."/>
            <person name="Mizrachi E."/>
        </authorList>
    </citation>
    <scope>NUCLEOTIDE SEQUENCE</scope>
    <source>
        <tissue evidence="1">Young leaves</tissue>
    </source>
</reference>
<gene>
    <name evidence="1" type="ORF">NE237_026108</name>
</gene>
<keyword evidence="2" id="KW-1185">Reference proteome</keyword>
<protein>
    <submittedName>
        <fullName evidence="1">Uncharacterized protein</fullName>
    </submittedName>
</protein>
<dbReference type="EMBL" id="JAMYWD010000010">
    <property type="protein sequence ID" value="KAJ4958997.1"/>
    <property type="molecule type" value="Genomic_DNA"/>
</dbReference>
<organism evidence="1 2">
    <name type="scientific">Protea cynaroides</name>
    <dbReference type="NCBI Taxonomy" id="273540"/>
    <lineage>
        <taxon>Eukaryota</taxon>
        <taxon>Viridiplantae</taxon>
        <taxon>Streptophyta</taxon>
        <taxon>Embryophyta</taxon>
        <taxon>Tracheophyta</taxon>
        <taxon>Spermatophyta</taxon>
        <taxon>Magnoliopsida</taxon>
        <taxon>Proteales</taxon>
        <taxon>Proteaceae</taxon>
        <taxon>Protea</taxon>
    </lineage>
</organism>
<sequence>MHRPHLPPNLYDERYFRSEAAASRLEWFRAKRIEAGRFVNLEHLHRFDVESAFGIVGWLPLIQFRETTRPNLVKLFYTNLEVEGELDDWEHARDLRITSYVKGVRISFNVAELAALLEIPDDGELIYCPPRAKGYLTEDLRLAIAAQILLPGRVMLGSNLRPQPRLFCRII</sequence>
<accession>A0A9Q0K156</accession>
<evidence type="ECO:0000313" key="2">
    <source>
        <dbReference type="Proteomes" id="UP001141806"/>
    </source>
</evidence>
<dbReference type="Proteomes" id="UP001141806">
    <property type="component" value="Unassembled WGS sequence"/>
</dbReference>
<proteinExistence type="predicted"/>
<dbReference type="AlphaFoldDB" id="A0A9Q0K156"/>
<name>A0A9Q0K156_9MAGN</name>
<evidence type="ECO:0000313" key="1">
    <source>
        <dbReference type="EMBL" id="KAJ4958997.1"/>
    </source>
</evidence>
<comment type="caution">
    <text evidence="1">The sequence shown here is derived from an EMBL/GenBank/DDBJ whole genome shotgun (WGS) entry which is preliminary data.</text>
</comment>